<accession>B0DAV2</accession>
<evidence type="ECO:0000256" key="2">
    <source>
        <dbReference type="SAM" id="MobiDB-lite"/>
    </source>
</evidence>
<feature type="coiled-coil region" evidence="1">
    <location>
        <begin position="667"/>
        <end position="729"/>
    </location>
</feature>
<feature type="coiled-coil region" evidence="1">
    <location>
        <begin position="316"/>
        <end position="343"/>
    </location>
</feature>
<dbReference type="KEGG" id="lbc:LACBIDRAFT_297777"/>
<evidence type="ECO:0000313" key="3">
    <source>
        <dbReference type="EMBL" id="EDR08094.1"/>
    </source>
</evidence>
<gene>
    <name evidence="3" type="ORF">LACBIDRAFT_297777</name>
</gene>
<dbReference type="RefSeq" id="XP_001881164.1">
    <property type="nucleotide sequence ID" value="XM_001881129.1"/>
</dbReference>
<dbReference type="EMBL" id="DS547102">
    <property type="protein sequence ID" value="EDR08094.1"/>
    <property type="molecule type" value="Genomic_DNA"/>
</dbReference>
<name>B0DAV2_LACBS</name>
<feature type="coiled-coil region" evidence="1">
    <location>
        <begin position="387"/>
        <end position="613"/>
    </location>
</feature>
<feature type="region of interest" description="Disordered" evidence="2">
    <location>
        <begin position="202"/>
        <end position="315"/>
    </location>
</feature>
<sequence>MAPIKSPKTAKYTYAERVLGAFTQAKKNQRRHSVHIATLRAQVKKSAESKKDKLGPQWAHWVGKAVQRLENDGILEPSEPTGTVALTPSGKKMLSSVRRSLNIPANVEPSAIQEELILKQVTQTGTRGIKRPRTSRASNISLRHDSEDDEDGDFRTPKRTNKRSRPSVSVKSSPSKMTKAQLQAELESLKIAHQQILLRGTSPLTDLSDDDGEQTNGGEELHLRRRRPSSGANRPRESGSTARDAVDDNLFATPTTPSRLTAGRPRSVSPTPDVGERPSSAPDVRSEHDDYEMDPLFTPASSLATPQASPTKPTQVEVDNTLIERLERKYSDLKSQHDKVVLEVSERDARILSLQTDINDLSKKAIAAMADKNSEFIELETTSTNRAENFERCIAEQLATITALEREREEANKKLSSLQQALRAAEENVVVVTQLEDTIRDLGSQKKSVEEQLEVEQSKNCDLFEEIRNQNVANESLLEQLADLSTKIRLFEDEQANRDTATQHMDTSLSESRHDAQVLRETVTNLEESSHSKHLELVQSNSKVEELEKALDNLKRLEQEIKTTAEHRLSLLEAEKVEKERLIQTVANKEQDILNLTENASVVKSSMEKLKAELFLKEAAMQQLHGELAVVREELTIAEGSLVASSEKHQAERSSLTSRLSSIEGSLVSANLEAKNLRTQLESAEIAHASVRAQVVERDIDLSKIRNELESERKRGNSLETELIRAKENTVGLEETIQGVRASKDADEKTIESLKNVFATYRESQMHFLMVMEEKVNSANLTPLTSARESRALL</sequence>
<dbReference type="AlphaFoldDB" id="B0DAV2"/>
<keyword evidence="1" id="KW-0175">Coiled coil</keyword>
<dbReference type="GeneID" id="6076991"/>
<feature type="compositionally biased region" description="Low complexity" evidence="2">
    <location>
        <begin position="166"/>
        <end position="175"/>
    </location>
</feature>
<dbReference type="Proteomes" id="UP000001194">
    <property type="component" value="Unassembled WGS sequence"/>
</dbReference>
<dbReference type="OrthoDB" id="3271002at2759"/>
<feature type="compositionally biased region" description="Polar residues" evidence="2">
    <location>
        <begin position="299"/>
        <end position="315"/>
    </location>
</feature>
<dbReference type="InParanoid" id="B0DAV2"/>
<evidence type="ECO:0000256" key="1">
    <source>
        <dbReference type="SAM" id="Coils"/>
    </source>
</evidence>
<keyword evidence="4" id="KW-1185">Reference proteome</keyword>
<proteinExistence type="predicted"/>
<protein>
    <submittedName>
        <fullName evidence="3">Uncharacterized protein</fullName>
    </submittedName>
</protein>
<dbReference type="HOGENOM" id="CLU_312846_0_0_1"/>
<evidence type="ECO:0000313" key="4">
    <source>
        <dbReference type="Proteomes" id="UP000001194"/>
    </source>
</evidence>
<reference evidence="3 4" key="1">
    <citation type="journal article" date="2008" name="Nature">
        <title>The genome of Laccaria bicolor provides insights into mycorrhizal symbiosis.</title>
        <authorList>
            <person name="Martin F."/>
            <person name="Aerts A."/>
            <person name="Ahren D."/>
            <person name="Brun A."/>
            <person name="Danchin E.G.J."/>
            <person name="Duchaussoy F."/>
            <person name="Gibon J."/>
            <person name="Kohler A."/>
            <person name="Lindquist E."/>
            <person name="Pereda V."/>
            <person name="Salamov A."/>
            <person name="Shapiro H.J."/>
            <person name="Wuyts J."/>
            <person name="Blaudez D."/>
            <person name="Buee M."/>
            <person name="Brokstein P."/>
            <person name="Canbaeck B."/>
            <person name="Cohen D."/>
            <person name="Courty P.E."/>
            <person name="Coutinho P.M."/>
            <person name="Delaruelle C."/>
            <person name="Detter J.C."/>
            <person name="Deveau A."/>
            <person name="DiFazio S."/>
            <person name="Duplessis S."/>
            <person name="Fraissinet-Tachet L."/>
            <person name="Lucic E."/>
            <person name="Frey-Klett P."/>
            <person name="Fourrey C."/>
            <person name="Feussner I."/>
            <person name="Gay G."/>
            <person name="Grimwood J."/>
            <person name="Hoegger P.J."/>
            <person name="Jain P."/>
            <person name="Kilaru S."/>
            <person name="Labbe J."/>
            <person name="Lin Y.C."/>
            <person name="Legue V."/>
            <person name="Le Tacon F."/>
            <person name="Marmeisse R."/>
            <person name="Melayah D."/>
            <person name="Montanini B."/>
            <person name="Muratet M."/>
            <person name="Nehls U."/>
            <person name="Niculita-Hirzel H."/>
            <person name="Oudot-Le Secq M.P."/>
            <person name="Peter M."/>
            <person name="Quesneville H."/>
            <person name="Rajashekar B."/>
            <person name="Reich M."/>
            <person name="Rouhier N."/>
            <person name="Schmutz J."/>
            <person name="Yin T."/>
            <person name="Chalot M."/>
            <person name="Henrissat B."/>
            <person name="Kuees U."/>
            <person name="Lucas S."/>
            <person name="Van de Peer Y."/>
            <person name="Podila G.K."/>
            <person name="Polle A."/>
            <person name="Pukkila P.J."/>
            <person name="Richardson P.M."/>
            <person name="Rouze P."/>
            <person name="Sanders I.R."/>
            <person name="Stajich J.E."/>
            <person name="Tunlid A."/>
            <person name="Tuskan G."/>
            <person name="Grigoriev I.V."/>
        </authorList>
    </citation>
    <scope>NUCLEOTIDE SEQUENCE [LARGE SCALE GENOMIC DNA]</scope>
    <source>
        <strain evidence="4">S238N-H82 / ATCC MYA-4686</strain>
    </source>
</reference>
<feature type="region of interest" description="Disordered" evidence="2">
    <location>
        <begin position="124"/>
        <end position="181"/>
    </location>
</feature>
<organism evidence="4">
    <name type="scientific">Laccaria bicolor (strain S238N-H82 / ATCC MYA-4686)</name>
    <name type="common">Bicoloured deceiver</name>
    <name type="synonym">Laccaria laccata var. bicolor</name>
    <dbReference type="NCBI Taxonomy" id="486041"/>
    <lineage>
        <taxon>Eukaryota</taxon>
        <taxon>Fungi</taxon>
        <taxon>Dikarya</taxon>
        <taxon>Basidiomycota</taxon>
        <taxon>Agaricomycotina</taxon>
        <taxon>Agaricomycetes</taxon>
        <taxon>Agaricomycetidae</taxon>
        <taxon>Agaricales</taxon>
        <taxon>Agaricineae</taxon>
        <taxon>Hydnangiaceae</taxon>
        <taxon>Laccaria</taxon>
    </lineage>
</organism>